<dbReference type="AlphaFoldDB" id="F8CK52"/>
<evidence type="ECO:0000313" key="5">
    <source>
        <dbReference type="Proteomes" id="UP000000488"/>
    </source>
</evidence>
<evidence type="ECO:0000313" key="4">
    <source>
        <dbReference type="EMBL" id="AEI66428.1"/>
    </source>
</evidence>
<dbReference type="eggNOG" id="COG1216">
    <property type="taxonomic scope" value="Bacteria"/>
</dbReference>
<dbReference type="InterPro" id="IPR001667">
    <property type="entry name" value="DDH_dom"/>
</dbReference>
<dbReference type="InterPro" id="IPR003156">
    <property type="entry name" value="DHHA1_dom"/>
</dbReference>
<proteinExistence type="predicted"/>
<dbReference type="Pfam" id="PF01368">
    <property type="entry name" value="DHH"/>
    <property type="match status" value="1"/>
</dbReference>
<name>F8CK52_MYXFH</name>
<dbReference type="InterPro" id="IPR038763">
    <property type="entry name" value="DHH_sf"/>
</dbReference>
<dbReference type="SUPFAM" id="SSF53448">
    <property type="entry name" value="Nucleotide-diphospho-sugar transferases"/>
    <property type="match status" value="1"/>
</dbReference>
<evidence type="ECO:0000256" key="1">
    <source>
        <dbReference type="SAM" id="MobiDB-lite"/>
    </source>
</evidence>
<feature type="domain" description="DDH" evidence="2">
    <location>
        <begin position="50"/>
        <end position="194"/>
    </location>
</feature>
<evidence type="ECO:0000259" key="3">
    <source>
        <dbReference type="Pfam" id="PF02272"/>
    </source>
</evidence>
<dbReference type="GO" id="GO:0003676">
    <property type="term" value="F:nucleic acid binding"/>
    <property type="evidence" value="ECO:0007669"/>
    <property type="project" value="InterPro"/>
</dbReference>
<dbReference type="Gene3D" id="3.90.550.10">
    <property type="entry name" value="Spore Coat Polysaccharide Biosynthesis Protein SpsA, Chain A"/>
    <property type="match status" value="1"/>
</dbReference>
<dbReference type="PANTHER" id="PTHR47618">
    <property type="entry name" value="BIFUNCTIONAL OLIGORIBONUCLEASE AND PAP PHOSPHATASE NRNA"/>
    <property type="match status" value="1"/>
</dbReference>
<dbReference type="PANTHER" id="PTHR47618:SF1">
    <property type="entry name" value="BIFUNCTIONAL OLIGORIBONUCLEASE AND PAP PHOSPHATASE NRNA"/>
    <property type="match status" value="1"/>
</dbReference>
<sequence>MPVTQSLNSRRGAGNSGGELTEPPPARLAHMPARDKLERLLRVAQGHHKALILTHDNPDPDSLAAAVALAHLLEHKAGMEAHVGYGGIIGRAENIAFVKVLRLPVSHVSTLDLDEYDFFGLVDTQPKVGNHSLPAKKEAHLVVDHHPLRQESLEAPFADVGGDFGATSTMLVEYLRAARLEPSVEVATGLFYGIKADTRDLGRETTPTDVDSYLWLFPRMDKTLLAQIEHPELPARYFQLYHTAYERAKVYGTAIVTDLEEVYSPDMVAEVAERLMFLEGMKWSLAFGTYRNQLFLSLRVKDRRMNAGRLIREICEDYGGSSGGHGSMAGARLLNADGTIQNCTFRPMSLAGQLFDLVFLPRPLHFLKAMAIDPAQYGHDEARVNWVLGACIVVREEALAEVGLLDEQLSPLGNTEDTDWCVRAWKAGWEVAFCPEAVITHLTSRSFRPSDTGADKVRIELWRTRLAYFRKHHGRLHEAAMRAILVGTLPYNSAVLTQTLLRGRMRLPEYRKQLATFLGISQMGLRARV</sequence>
<organism evidence="4 5">
    <name type="scientific">Myxococcus fulvus (strain ATCC BAA-855 / HW-1)</name>
    <dbReference type="NCBI Taxonomy" id="483219"/>
    <lineage>
        <taxon>Bacteria</taxon>
        <taxon>Pseudomonadati</taxon>
        <taxon>Myxococcota</taxon>
        <taxon>Myxococcia</taxon>
        <taxon>Myxococcales</taxon>
        <taxon>Cystobacterineae</taxon>
        <taxon>Myxococcaceae</taxon>
        <taxon>Myxococcus</taxon>
    </lineage>
</organism>
<dbReference type="Gene3D" id="3.90.1640.10">
    <property type="entry name" value="inorganic pyrophosphatase (n-terminal core)"/>
    <property type="match status" value="1"/>
</dbReference>
<evidence type="ECO:0000259" key="2">
    <source>
        <dbReference type="Pfam" id="PF01368"/>
    </source>
</evidence>
<dbReference type="EMBL" id="CP002830">
    <property type="protein sequence ID" value="AEI66428.1"/>
    <property type="molecule type" value="Genomic_DNA"/>
</dbReference>
<gene>
    <name evidence="4" type="ordered locus">LILAB_22665</name>
</gene>
<dbReference type="Pfam" id="PF02272">
    <property type="entry name" value="DHHA1"/>
    <property type="match status" value="1"/>
</dbReference>
<dbReference type="eggNOG" id="COG0618">
    <property type="taxonomic scope" value="Bacteria"/>
</dbReference>
<feature type="region of interest" description="Disordered" evidence="1">
    <location>
        <begin position="1"/>
        <end position="28"/>
    </location>
</feature>
<dbReference type="KEGG" id="mfu:LILAB_22665"/>
<feature type="domain" description="DHHA1" evidence="3">
    <location>
        <begin position="254"/>
        <end position="334"/>
    </location>
</feature>
<dbReference type="Pfam" id="PF13641">
    <property type="entry name" value="Glyco_tranf_2_3"/>
    <property type="match status" value="1"/>
</dbReference>
<reference evidence="4 5" key="1">
    <citation type="journal article" date="2011" name="J. Bacteriol.">
        <title>Genome sequence of the halotolerant marine bacterium Myxococcus fulvus HW-1.</title>
        <authorList>
            <person name="Li Z.F."/>
            <person name="Li X."/>
            <person name="Liu H."/>
            <person name="Liu X."/>
            <person name="Han K."/>
            <person name="Wu Z.H."/>
            <person name="Hu W."/>
            <person name="Li F.F."/>
            <person name="Li Y.Z."/>
        </authorList>
    </citation>
    <scope>NUCLEOTIDE SEQUENCE [LARGE SCALE GENOMIC DNA]</scope>
    <source>
        <strain evidence="5">ATCC BAA-855 / HW-1</strain>
    </source>
</reference>
<dbReference type="STRING" id="483219.LILAB_22665"/>
<accession>F8CK52</accession>
<dbReference type="InterPro" id="IPR051319">
    <property type="entry name" value="Oligoribo/pAp-PDE_c-di-AMP_PDE"/>
</dbReference>
<dbReference type="HOGENOM" id="CLU_514652_0_0_7"/>
<dbReference type="InterPro" id="IPR029044">
    <property type="entry name" value="Nucleotide-diphossugar_trans"/>
</dbReference>
<dbReference type="SUPFAM" id="SSF64182">
    <property type="entry name" value="DHH phosphoesterases"/>
    <property type="match status" value="1"/>
</dbReference>
<dbReference type="Proteomes" id="UP000000488">
    <property type="component" value="Chromosome"/>
</dbReference>
<protein>
    <submittedName>
        <fullName evidence="4">DHH domain-containing protein</fullName>
    </submittedName>
</protein>